<accession>C8KI19</accession>
<keyword evidence="7" id="KW-0843">Virulence</keyword>
<evidence type="ECO:0000256" key="9">
    <source>
        <dbReference type="SAM" id="Phobius"/>
    </source>
</evidence>
<evidence type="ECO:0000256" key="4">
    <source>
        <dbReference type="ARBA" id="ARBA00022692"/>
    </source>
</evidence>
<dbReference type="InterPro" id="IPR006741">
    <property type="entry name" value="AgrB"/>
</dbReference>
<protein>
    <submittedName>
        <fullName evidence="10">Accessory gene regulator protein B</fullName>
    </submittedName>
</protein>
<evidence type="ECO:0000256" key="2">
    <source>
        <dbReference type="ARBA" id="ARBA00022654"/>
    </source>
</evidence>
<keyword evidence="1" id="KW-1003">Cell membrane</keyword>
<name>C8KI19_STAAU</name>
<evidence type="ECO:0000313" key="10">
    <source>
        <dbReference type="EMBL" id="BAI40139.1"/>
    </source>
</evidence>
<organism evidence="10">
    <name type="scientific">Staphylococcus aureus</name>
    <dbReference type="NCBI Taxonomy" id="1280"/>
    <lineage>
        <taxon>Bacteria</taxon>
        <taxon>Bacillati</taxon>
        <taxon>Bacillota</taxon>
        <taxon>Bacilli</taxon>
        <taxon>Bacillales</taxon>
        <taxon>Staphylococcaceae</taxon>
        <taxon>Staphylococcus</taxon>
    </lineage>
</organism>
<dbReference type="MEROPS" id="C75.001"/>
<evidence type="ECO:0000256" key="1">
    <source>
        <dbReference type="ARBA" id="ARBA00022475"/>
    </source>
</evidence>
<dbReference type="Pfam" id="PF04647">
    <property type="entry name" value="AgrB"/>
    <property type="match status" value="1"/>
</dbReference>
<proteinExistence type="predicted"/>
<dbReference type="GO" id="GO:0008233">
    <property type="term" value="F:peptidase activity"/>
    <property type="evidence" value="ECO:0007669"/>
    <property type="project" value="UniProtKB-KW"/>
</dbReference>
<evidence type="ECO:0000256" key="7">
    <source>
        <dbReference type="ARBA" id="ARBA00023026"/>
    </source>
</evidence>
<keyword evidence="5" id="KW-0378">Hydrolase</keyword>
<keyword evidence="6 9" id="KW-1133">Transmembrane helix</keyword>
<feature type="non-terminal residue" evidence="10">
    <location>
        <position position="1"/>
    </location>
</feature>
<evidence type="ECO:0000256" key="3">
    <source>
        <dbReference type="ARBA" id="ARBA00022670"/>
    </source>
</evidence>
<reference evidence="11" key="2">
    <citation type="submission" date="2010-10" db="EMBL/GenBank/DDBJ databases">
        <title>Molecular Characterization of MRSA.</title>
        <authorList>
            <person name="Yamamoto T."/>
        </authorList>
    </citation>
    <scope>NUCLEOTIDE SEQUENCE</scope>
    <source>
        <strain evidence="11">49K</strain>
    </source>
</reference>
<evidence type="ECO:0000256" key="6">
    <source>
        <dbReference type="ARBA" id="ARBA00022989"/>
    </source>
</evidence>
<feature type="transmembrane region" description="Helical" evidence="9">
    <location>
        <begin position="43"/>
        <end position="62"/>
    </location>
</feature>
<sequence>YAPAATKKKPIPVRLIKRKKYYAIIVSLTLFIITLIIKEPFAQFIQLGIIIEAITLLPIFFIKEDLK</sequence>
<dbReference type="GO" id="GO:0006508">
    <property type="term" value="P:proteolysis"/>
    <property type="evidence" value="ECO:0007669"/>
    <property type="project" value="UniProtKB-KW"/>
</dbReference>
<dbReference type="GO" id="GO:0016020">
    <property type="term" value="C:membrane"/>
    <property type="evidence" value="ECO:0007669"/>
    <property type="project" value="InterPro"/>
</dbReference>
<dbReference type="EMBL" id="AB592345">
    <property type="protein sequence ID" value="BAK14355.1"/>
    <property type="molecule type" value="Genomic_DNA"/>
</dbReference>
<evidence type="ECO:0000256" key="5">
    <source>
        <dbReference type="ARBA" id="ARBA00022801"/>
    </source>
</evidence>
<keyword evidence="3" id="KW-0645">Protease</keyword>
<keyword evidence="2" id="KW-0673">Quorum sensing</keyword>
<reference evidence="10" key="1">
    <citation type="submission" date="2009-03" db="EMBL/GenBank/DDBJ databases">
        <title>Characterization of Community-acquired Methicillin-Resistant Staphylococcus aureus.</title>
        <authorList>
            <person name="Yamamoto T."/>
        </authorList>
    </citation>
    <scope>NUCLEOTIDE SEQUENCE</scope>
    <source>
        <strain evidence="10">RN6390</strain>
    </source>
</reference>
<feature type="transmembrane region" description="Helical" evidence="9">
    <location>
        <begin position="21"/>
        <end position="37"/>
    </location>
</feature>
<evidence type="ECO:0000256" key="8">
    <source>
        <dbReference type="ARBA" id="ARBA00023136"/>
    </source>
</evidence>
<dbReference type="GO" id="GO:0009372">
    <property type="term" value="P:quorum sensing"/>
    <property type="evidence" value="ECO:0007669"/>
    <property type="project" value="UniProtKB-KW"/>
</dbReference>
<dbReference type="AlphaFoldDB" id="C8KI19"/>
<evidence type="ECO:0000313" key="11">
    <source>
        <dbReference type="EMBL" id="BAK14355.1"/>
    </source>
</evidence>
<dbReference type="EMBL" id="AB492152">
    <property type="protein sequence ID" value="BAI40139.1"/>
    <property type="molecule type" value="Genomic_DNA"/>
</dbReference>
<gene>
    <name evidence="10" type="primary">agrB</name>
</gene>
<keyword evidence="4 9" id="KW-0812">Transmembrane</keyword>
<keyword evidence="8 9" id="KW-0472">Membrane</keyword>